<dbReference type="Pfam" id="PF20714">
    <property type="entry name" value="HTH_64"/>
    <property type="match status" value="1"/>
</dbReference>
<comment type="function">
    <text evidence="9">May play the central regulatory role in sporulation. It may be an element of the effector pathway responsible for the activation of sporulation genes in response to nutritional stress. Spo0A may act in concert with spo0H (a sigma factor) to control the expression of some genes that are critical to the sporulation process.</text>
</comment>
<dbReference type="InterPro" id="IPR048714">
    <property type="entry name" value="DpiA-like_HTH"/>
</dbReference>
<keyword evidence="7 10" id="KW-0010">Activator</keyword>
<evidence type="ECO:0000256" key="6">
    <source>
        <dbReference type="ARBA" id="ARBA00023125"/>
    </source>
</evidence>
<dbReference type="GO" id="GO:0003677">
    <property type="term" value="F:DNA binding"/>
    <property type="evidence" value="ECO:0007669"/>
    <property type="project" value="UniProtKB-KW"/>
</dbReference>
<evidence type="ECO:0000256" key="9">
    <source>
        <dbReference type="ARBA" id="ARBA00024867"/>
    </source>
</evidence>
<name>A0A1I6DL06_9FIRM</name>
<keyword evidence="3 11" id="KW-0597">Phosphoprotein</keyword>
<dbReference type="InterPro" id="IPR024187">
    <property type="entry name" value="Sig_transdc_resp-reg_cit/mal"/>
</dbReference>
<feature type="modified residue" description="4-aspartylphosphate" evidence="11">
    <location>
        <position position="56"/>
    </location>
</feature>
<dbReference type="SUPFAM" id="SSF46785">
    <property type="entry name" value="Winged helix' DNA-binding domain"/>
    <property type="match status" value="1"/>
</dbReference>
<gene>
    <name evidence="13" type="ORF">SAMN05660706_11313</name>
</gene>
<dbReference type="InterPro" id="IPR001789">
    <property type="entry name" value="Sig_transdc_resp-reg_receiver"/>
</dbReference>
<dbReference type="GO" id="GO:0003700">
    <property type="term" value="F:DNA-binding transcription factor activity"/>
    <property type="evidence" value="ECO:0007669"/>
    <property type="project" value="InterPro"/>
</dbReference>
<dbReference type="AlphaFoldDB" id="A0A1I6DL06"/>
<reference evidence="14" key="1">
    <citation type="submission" date="2016-10" db="EMBL/GenBank/DDBJ databases">
        <authorList>
            <person name="Varghese N."/>
            <person name="Submissions S."/>
        </authorList>
    </citation>
    <scope>NUCLEOTIDE SEQUENCE [LARGE SCALE GENOMIC DNA]</scope>
    <source>
        <strain evidence="14">DSM 3669</strain>
    </source>
</reference>
<comment type="subcellular location">
    <subcellularLocation>
        <location evidence="1 10">Cytoplasm</location>
    </subcellularLocation>
</comment>
<feature type="domain" description="Response regulatory" evidence="12">
    <location>
        <begin position="5"/>
        <end position="121"/>
    </location>
</feature>
<dbReference type="Pfam" id="PF00072">
    <property type="entry name" value="Response_reg"/>
    <property type="match status" value="1"/>
</dbReference>
<evidence type="ECO:0000256" key="5">
    <source>
        <dbReference type="ARBA" id="ARBA00023015"/>
    </source>
</evidence>
<proteinExistence type="predicted"/>
<dbReference type="Proteomes" id="UP000199584">
    <property type="component" value="Unassembled WGS sequence"/>
</dbReference>
<dbReference type="Gene3D" id="3.40.50.2300">
    <property type="match status" value="1"/>
</dbReference>
<dbReference type="PANTHER" id="PTHR45526">
    <property type="entry name" value="TRANSCRIPTIONAL REGULATORY PROTEIN DPIA"/>
    <property type="match status" value="1"/>
</dbReference>
<sequence>MTSIDVLIVEDDPMVVEVNREFVNEVPGFKVTGIAKTGVEALEIMQVQNFNLALLDIYLPDMDGFTLLREFRRNGLAIDVIMVTAVQDAEVIQNVFRYGAVDYIIKPFKFSRLCSALKAYAAMYNSFNNKTVLDQAELDRLAFKRNTVQDAGEILPKGLNEVTLKQVLMCLVKETKPLSAEEVAGELGLARVTARRYLEYLESAGKVNVQFKYGSVGRPVKKFSLAHHVHKEQN</sequence>
<evidence type="ECO:0000256" key="10">
    <source>
        <dbReference type="PIRNR" id="PIRNR006171"/>
    </source>
</evidence>
<dbReference type="STRING" id="39060.SAMN05660706_11313"/>
<dbReference type="InterPro" id="IPR051271">
    <property type="entry name" value="2C-system_Tx_regulators"/>
</dbReference>
<protein>
    <recommendedName>
        <fullName evidence="10">Transcriptional regulatory protein</fullName>
    </recommendedName>
</protein>
<evidence type="ECO:0000256" key="4">
    <source>
        <dbReference type="ARBA" id="ARBA00023012"/>
    </source>
</evidence>
<dbReference type="RefSeq" id="WP_092483238.1">
    <property type="nucleotide sequence ID" value="NZ_FOYM01000013.1"/>
</dbReference>
<keyword evidence="4 10" id="KW-0902">Two-component regulatory system</keyword>
<dbReference type="InterPro" id="IPR011006">
    <property type="entry name" value="CheY-like_superfamily"/>
</dbReference>
<evidence type="ECO:0000256" key="11">
    <source>
        <dbReference type="PROSITE-ProRule" id="PRU00169"/>
    </source>
</evidence>
<dbReference type="EMBL" id="FOYM01000013">
    <property type="protein sequence ID" value="SFR06135.1"/>
    <property type="molecule type" value="Genomic_DNA"/>
</dbReference>
<evidence type="ECO:0000259" key="12">
    <source>
        <dbReference type="PROSITE" id="PS50110"/>
    </source>
</evidence>
<evidence type="ECO:0000256" key="8">
    <source>
        <dbReference type="ARBA" id="ARBA00023163"/>
    </source>
</evidence>
<dbReference type="GO" id="GO:0000156">
    <property type="term" value="F:phosphorelay response regulator activity"/>
    <property type="evidence" value="ECO:0007669"/>
    <property type="project" value="TreeGrafter"/>
</dbReference>
<dbReference type="SMART" id="SM00448">
    <property type="entry name" value="REC"/>
    <property type="match status" value="1"/>
</dbReference>
<dbReference type="InterPro" id="IPR036388">
    <property type="entry name" value="WH-like_DNA-bd_sf"/>
</dbReference>
<evidence type="ECO:0000256" key="7">
    <source>
        <dbReference type="ARBA" id="ARBA00023159"/>
    </source>
</evidence>
<evidence type="ECO:0000256" key="2">
    <source>
        <dbReference type="ARBA" id="ARBA00022490"/>
    </source>
</evidence>
<dbReference type="OrthoDB" id="9759232at2"/>
<evidence type="ECO:0000313" key="14">
    <source>
        <dbReference type="Proteomes" id="UP000199584"/>
    </source>
</evidence>
<dbReference type="GO" id="GO:0005737">
    <property type="term" value="C:cytoplasm"/>
    <property type="evidence" value="ECO:0007669"/>
    <property type="project" value="UniProtKB-SubCell"/>
</dbReference>
<dbReference type="PANTHER" id="PTHR45526:SF1">
    <property type="entry name" value="TRANSCRIPTIONAL REGULATORY PROTEIN DCUR-RELATED"/>
    <property type="match status" value="1"/>
</dbReference>
<keyword evidence="8 10" id="KW-0804">Transcription</keyword>
<evidence type="ECO:0000256" key="1">
    <source>
        <dbReference type="ARBA" id="ARBA00004496"/>
    </source>
</evidence>
<dbReference type="Gene3D" id="1.10.10.10">
    <property type="entry name" value="Winged helix-like DNA-binding domain superfamily/Winged helix DNA-binding domain"/>
    <property type="match status" value="1"/>
</dbReference>
<evidence type="ECO:0000256" key="3">
    <source>
        <dbReference type="ARBA" id="ARBA00022553"/>
    </source>
</evidence>
<keyword evidence="6 10" id="KW-0238">DNA-binding</keyword>
<keyword evidence="2 10" id="KW-0963">Cytoplasm</keyword>
<dbReference type="PIRSF" id="PIRSF006171">
    <property type="entry name" value="RR_citrat_malat"/>
    <property type="match status" value="1"/>
</dbReference>
<organism evidence="13 14">
    <name type="scientific">Desulfoscipio geothermicus DSM 3669</name>
    <dbReference type="NCBI Taxonomy" id="1121426"/>
    <lineage>
        <taxon>Bacteria</taxon>
        <taxon>Bacillati</taxon>
        <taxon>Bacillota</taxon>
        <taxon>Clostridia</taxon>
        <taxon>Eubacteriales</taxon>
        <taxon>Desulfallaceae</taxon>
        <taxon>Desulfoscipio</taxon>
    </lineage>
</organism>
<dbReference type="SUPFAM" id="SSF52172">
    <property type="entry name" value="CheY-like"/>
    <property type="match status" value="1"/>
</dbReference>
<accession>A0A1I6DL06</accession>
<evidence type="ECO:0000313" key="13">
    <source>
        <dbReference type="EMBL" id="SFR06135.1"/>
    </source>
</evidence>
<keyword evidence="14" id="KW-1185">Reference proteome</keyword>
<dbReference type="InterPro" id="IPR036390">
    <property type="entry name" value="WH_DNA-bd_sf"/>
</dbReference>
<keyword evidence="5 10" id="KW-0805">Transcription regulation</keyword>
<dbReference type="PROSITE" id="PS50110">
    <property type="entry name" value="RESPONSE_REGULATORY"/>
    <property type="match status" value="1"/>
</dbReference>